<dbReference type="AlphaFoldDB" id="A0A934M9K9"/>
<protein>
    <submittedName>
        <fullName evidence="1">Uncharacterized protein</fullName>
    </submittedName>
</protein>
<dbReference type="Proteomes" id="UP000642488">
    <property type="component" value="Unassembled WGS sequence"/>
</dbReference>
<accession>A0A934M9K9</accession>
<sequence>MAYETELAAILCSLILGGEAEVSHPYSVGYDLHRIRVDCETDTQVVEVGKDKRSSLDSVQQALFASELTGKTPMVVMIDTDGREGPFELRVRTVAQSLGVPYRTYTQDYLIRWKMTSWLREMARPVKPNS</sequence>
<comment type="caution">
    <text evidence="1">The sequence shown here is derived from an EMBL/GenBank/DDBJ whole genome shotgun (WGS) entry which is preliminary data.</text>
</comment>
<proteinExistence type="predicted"/>
<reference evidence="1" key="1">
    <citation type="submission" date="2020-12" db="EMBL/GenBank/DDBJ databases">
        <title>Bacterial taxonomy.</title>
        <authorList>
            <person name="Pan X."/>
        </authorList>
    </citation>
    <scope>NUCLEOTIDE SEQUENCE</scope>
    <source>
        <strain evidence="1">KCTC 52957</strain>
    </source>
</reference>
<gene>
    <name evidence="1" type="ORF">ILP92_07895</name>
</gene>
<evidence type="ECO:0000313" key="2">
    <source>
        <dbReference type="Proteomes" id="UP000642488"/>
    </source>
</evidence>
<keyword evidence="2" id="KW-1185">Reference proteome</keyword>
<name>A0A934M9K9_9RHOB</name>
<evidence type="ECO:0000313" key="1">
    <source>
        <dbReference type="EMBL" id="MBJ3762662.1"/>
    </source>
</evidence>
<dbReference type="RefSeq" id="WP_198915839.1">
    <property type="nucleotide sequence ID" value="NZ_JAEKPD010000007.1"/>
</dbReference>
<organism evidence="1 2">
    <name type="scientific">Palleronia pontilimi</name>
    <dbReference type="NCBI Taxonomy" id="1964209"/>
    <lineage>
        <taxon>Bacteria</taxon>
        <taxon>Pseudomonadati</taxon>
        <taxon>Pseudomonadota</taxon>
        <taxon>Alphaproteobacteria</taxon>
        <taxon>Rhodobacterales</taxon>
        <taxon>Roseobacteraceae</taxon>
        <taxon>Palleronia</taxon>
    </lineage>
</organism>
<dbReference type="EMBL" id="JAEKPD010000007">
    <property type="protein sequence ID" value="MBJ3762662.1"/>
    <property type="molecule type" value="Genomic_DNA"/>
</dbReference>